<feature type="transmembrane region" description="Helical" evidence="2">
    <location>
        <begin position="862"/>
        <end position="882"/>
    </location>
</feature>
<dbReference type="SUPFAM" id="SSF49478">
    <property type="entry name" value="Cna protein B-type domain"/>
    <property type="match status" value="1"/>
</dbReference>
<name>A0A3N2DCG7_9MICO</name>
<dbReference type="GO" id="GO:0016829">
    <property type="term" value="F:lyase activity"/>
    <property type="evidence" value="ECO:0007669"/>
    <property type="project" value="UniProtKB-KW"/>
</dbReference>
<evidence type="ECO:0000259" key="4">
    <source>
        <dbReference type="Pfam" id="PF17936"/>
    </source>
</evidence>
<dbReference type="Proteomes" id="UP000275356">
    <property type="component" value="Unassembled WGS sequence"/>
</dbReference>
<dbReference type="InterPro" id="IPR006626">
    <property type="entry name" value="PbH1"/>
</dbReference>
<dbReference type="InterPro" id="IPR041498">
    <property type="entry name" value="Big_6"/>
</dbReference>
<keyword evidence="2" id="KW-0812">Transmembrane</keyword>
<keyword evidence="6" id="KW-1185">Reference proteome</keyword>
<evidence type="ECO:0000256" key="3">
    <source>
        <dbReference type="SAM" id="SignalP"/>
    </source>
</evidence>
<dbReference type="InterPro" id="IPR012334">
    <property type="entry name" value="Pectin_lyas_fold"/>
</dbReference>
<accession>A0A3N2DCG7</accession>
<proteinExistence type="predicted"/>
<reference evidence="5 6" key="1">
    <citation type="submission" date="2018-11" db="EMBL/GenBank/DDBJ databases">
        <title>Sequencing the genomes of 1000 actinobacteria strains.</title>
        <authorList>
            <person name="Klenk H.-P."/>
        </authorList>
    </citation>
    <scope>NUCLEOTIDE SEQUENCE [LARGE SCALE GENOMIC DNA]</scope>
    <source>
        <strain evidence="5 6">DSM 13521</strain>
    </source>
</reference>
<feature type="compositionally biased region" description="Low complexity" evidence="1">
    <location>
        <begin position="823"/>
        <end position="850"/>
    </location>
</feature>
<keyword evidence="5" id="KW-0456">Lyase</keyword>
<sequence>MNDERRRVEGPTGRKAGVRLRSLAAAAGLSVVIAGAASPAAFAAEDVITVTTNERCNPDGTAIAGSLQAALEAANASTNADGVRIVFAEGLDEISFNSTVCAMHDATIGVGNEIAGLLGARYLVDSAVPVTIDFTNLPAITTTTDADFAGFYVHSDDVVLENLANLKAGAAGIAIDGARVRISGIEFKDPDSAISEVGVALLDGASDVTIEDSVFHSQWWSSILIDGSVANPTTVSNVVVDNVTSRGVESAYGHLDIEDGAIVDGLTVRDSTFGASDESSTTHAVYVNPSVDVTGLVYSGNTVLRGTGPERNVFYFEGGAQTFTDTVIDGNTFTGASTSAPLSRIIGSNAATWSGLELTNNEAELTRGILMVGATITDAVLSGNTFTRTLEPAGAAIHLQGTLEDVTVADNVLDTPWAVDGIRVQGATPATNVVIENNTIHDFHADGSRSSIAIIAPGAGSVVRGNELVQHLDRAGVDLPSTLNNHWAVYVWLESSAANADTSTGWSIVDNAIDGFDGWSDAPIVVNAIGRTLVTGNTFGEHTQGSFDPETENGRQWFVWNTTGLVNHKVQTFRAEDVRLDGTTGSFTATRPEPEAGNTAATAPVTLHVYWTADDHAEEYLGAIADVTPGQRVSIPTAHTTGYLRVQTVDASGNTSQYSSIDQDVTVAPGPPVVTGTTATSATGTGEPEATVVVRDADGEDVTEASVDAEGSWTASGLACGTTYTVVQIVDGVESDEAELTTQDCPAAPAAPVVEEVTADVVRGTGEPGATVTLRDGDGAVVATGRVAEDGSWSFDGAELACGTSYTVTQTVDGVDSEPAELTTPACVTPTPTPTPSTSSTATPSPSASSGGHLSDTGASGVGMVALGTLVLLAAGGALVLATRRRTA</sequence>
<dbReference type="Pfam" id="PF17936">
    <property type="entry name" value="Big_6"/>
    <property type="match status" value="1"/>
</dbReference>
<dbReference type="GO" id="GO:0005975">
    <property type="term" value="P:carbohydrate metabolic process"/>
    <property type="evidence" value="ECO:0007669"/>
    <property type="project" value="UniProtKB-ARBA"/>
</dbReference>
<dbReference type="Gene3D" id="2.160.20.10">
    <property type="entry name" value="Single-stranded right-handed beta-helix, Pectin lyase-like"/>
    <property type="match status" value="1"/>
</dbReference>
<feature type="domain" description="Bacterial Ig" evidence="4">
    <location>
        <begin position="748"/>
        <end position="825"/>
    </location>
</feature>
<dbReference type="SMART" id="SM00710">
    <property type="entry name" value="PbH1"/>
    <property type="match status" value="10"/>
</dbReference>
<feature type="region of interest" description="Disordered" evidence="1">
    <location>
        <begin position="818"/>
        <end position="855"/>
    </location>
</feature>
<keyword evidence="2" id="KW-0472">Membrane</keyword>
<dbReference type="InterPro" id="IPR011050">
    <property type="entry name" value="Pectin_lyase_fold/virulence"/>
</dbReference>
<dbReference type="Gene3D" id="2.60.40.10">
    <property type="entry name" value="Immunoglobulins"/>
    <property type="match status" value="2"/>
</dbReference>
<feature type="signal peptide" evidence="3">
    <location>
        <begin position="1"/>
        <end position="43"/>
    </location>
</feature>
<evidence type="ECO:0000256" key="1">
    <source>
        <dbReference type="SAM" id="MobiDB-lite"/>
    </source>
</evidence>
<dbReference type="InterPro" id="IPR013783">
    <property type="entry name" value="Ig-like_fold"/>
</dbReference>
<evidence type="ECO:0000313" key="5">
    <source>
        <dbReference type="EMBL" id="ROR97134.1"/>
    </source>
</evidence>
<dbReference type="EMBL" id="RKHQ01000001">
    <property type="protein sequence ID" value="ROR97134.1"/>
    <property type="molecule type" value="Genomic_DNA"/>
</dbReference>
<protein>
    <submittedName>
        <fullName evidence="5">Parallel beta helix pectate lyase-like protein</fullName>
    </submittedName>
</protein>
<dbReference type="RefSeq" id="WP_170169405.1">
    <property type="nucleotide sequence ID" value="NZ_RKHQ01000001.1"/>
</dbReference>
<evidence type="ECO:0000256" key="2">
    <source>
        <dbReference type="SAM" id="Phobius"/>
    </source>
</evidence>
<gene>
    <name evidence="5" type="ORF">EDD28_1727</name>
</gene>
<dbReference type="AlphaFoldDB" id="A0A3N2DCG7"/>
<dbReference type="SUPFAM" id="SSF51126">
    <property type="entry name" value="Pectin lyase-like"/>
    <property type="match status" value="2"/>
</dbReference>
<comment type="caution">
    <text evidence="5">The sequence shown here is derived from an EMBL/GenBank/DDBJ whole genome shotgun (WGS) entry which is preliminary data.</text>
</comment>
<organism evidence="5 6">
    <name type="scientific">Salana multivorans</name>
    <dbReference type="NCBI Taxonomy" id="120377"/>
    <lineage>
        <taxon>Bacteria</taxon>
        <taxon>Bacillati</taxon>
        <taxon>Actinomycetota</taxon>
        <taxon>Actinomycetes</taxon>
        <taxon>Micrococcales</taxon>
        <taxon>Beutenbergiaceae</taxon>
        <taxon>Salana</taxon>
    </lineage>
</organism>
<keyword evidence="3" id="KW-0732">Signal</keyword>
<feature type="chain" id="PRO_5018259845" evidence="3">
    <location>
        <begin position="44"/>
        <end position="888"/>
    </location>
</feature>
<evidence type="ECO:0000313" key="6">
    <source>
        <dbReference type="Proteomes" id="UP000275356"/>
    </source>
</evidence>
<keyword evidence="2" id="KW-1133">Transmembrane helix</keyword>